<dbReference type="SMART" id="SM00304">
    <property type="entry name" value="HAMP"/>
    <property type="match status" value="1"/>
</dbReference>
<evidence type="ECO:0000256" key="8">
    <source>
        <dbReference type="ARBA" id="ARBA00029447"/>
    </source>
</evidence>
<protein>
    <recommendedName>
        <fullName evidence="15">Methyl-accepting chemotaxis protein</fullName>
    </recommendedName>
</protein>
<dbReference type="Gene3D" id="1.10.287.950">
    <property type="entry name" value="Methyl-accepting chemotaxis protein"/>
    <property type="match status" value="1"/>
</dbReference>
<evidence type="ECO:0000313" key="14">
    <source>
        <dbReference type="Proteomes" id="UP000323521"/>
    </source>
</evidence>
<dbReference type="SUPFAM" id="SSF58104">
    <property type="entry name" value="Methyl-accepting chemotaxis protein (MCP) signaling domain"/>
    <property type="match status" value="1"/>
</dbReference>
<comment type="similarity">
    <text evidence="8">Belongs to the methyl-accepting chemotaxis (MCP) protein family.</text>
</comment>
<dbReference type="KEGG" id="fwa:DCMF_21585"/>
<feature type="transmembrane region" description="Helical" evidence="10">
    <location>
        <begin position="12"/>
        <end position="30"/>
    </location>
</feature>
<dbReference type="GO" id="GO:0004888">
    <property type="term" value="F:transmembrane signaling receptor activity"/>
    <property type="evidence" value="ECO:0007669"/>
    <property type="project" value="InterPro"/>
</dbReference>
<dbReference type="CDD" id="cd12913">
    <property type="entry name" value="PDC1_MCP_like"/>
    <property type="match status" value="1"/>
</dbReference>
<evidence type="ECO:0000256" key="7">
    <source>
        <dbReference type="ARBA" id="ARBA00023224"/>
    </source>
</evidence>
<evidence type="ECO:0000313" key="13">
    <source>
        <dbReference type="EMBL" id="ATW28802.1"/>
    </source>
</evidence>
<dbReference type="Gene3D" id="3.30.450.20">
    <property type="entry name" value="PAS domain"/>
    <property type="match status" value="2"/>
</dbReference>
<evidence type="ECO:0000259" key="12">
    <source>
        <dbReference type="PROSITE" id="PS50885"/>
    </source>
</evidence>
<evidence type="ECO:0000256" key="3">
    <source>
        <dbReference type="ARBA" id="ARBA00022500"/>
    </source>
</evidence>
<dbReference type="GO" id="GO:0006935">
    <property type="term" value="P:chemotaxis"/>
    <property type="evidence" value="ECO:0007669"/>
    <property type="project" value="UniProtKB-KW"/>
</dbReference>
<feature type="domain" description="Methyl-accepting transducer" evidence="11">
    <location>
        <begin position="392"/>
        <end position="635"/>
    </location>
</feature>
<evidence type="ECO:0000256" key="4">
    <source>
        <dbReference type="ARBA" id="ARBA00022692"/>
    </source>
</evidence>
<dbReference type="PROSITE" id="PS50885">
    <property type="entry name" value="HAMP"/>
    <property type="match status" value="1"/>
</dbReference>
<feature type="transmembrane region" description="Helical" evidence="10">
    <location>
        <begin position="312"/>
        <end position="332"/>
    </location>
</feature>
<dbReference type="Pfam" id="PF00672">
    <property type="entry name" value="HAMP"/>
    <property type="match status" value="1"/>
</dbReference>
<keyword evidence="7 9" id="KW-0807">Transducer</keyword>
<comment type="subcellular location">
    <subcellularLocation>
        <location evidence="1">Cell membrane</location>
        <topology evidence="1">Multi-pass membrane protein</topology>
    </subcellularLocation>
</comment>
<dbReference type="SMART" id="SM00283">
    <property type="entry name" value="MA"/>
    <property type="match status" value="1"/>
</dbReference>
<keyword evidence="4 10" id="KW-0812">Transmembrane</keyword>
<keyword evidence="2" id="KW-1003">Cell membrane</keyword>
<dbReference type="OrthoDB" id="2078696at2"/>
<dbReference type="CDD" id="cd06225">
    <property type="entry name" value="HAMP"/>
    <property type="match status" value="1"/>
</dbReference>
<dbReference type="InterPro" id="IPR004090">
    <property type="entry name" value="Chemotax_Me-accpt_rcpt"/>
</dbReference>
<dbReference type="Pfam" id="PF02743">
    <property type="entry name" value="dCache_1"/>
    <property type="match status" value="1"/>
</dbReference>
<dbReference type="InterPro" id="IPR003660">
    <property type="entry name" value="HAMP_dom"/>
</dbReference>
<dbReference type="PROSITE" id="PS50111">
    <property type="entry name" value="CHEMOTAXIS_TRANSDUC_2"/>
    <property type="match status" value="1"/>
</dbReference>
<proteinExistence type="inferred from homology"/>
<dbReference type="GO" id="GO:0005886">
    <property type="term" value="C:plasma membrane"/>
    <property type="evidence" value="ECO:0007669"/>
    <property type="project" value="UniProtKB-SubCell"/>
</dbReference>
<dbReference type="InterPro" id="IPR004089">
    <property type="entry name" value="MCPsignal_dom"/>
</dbReference>
<evidence type="ECO:0000259" key="11">
    <source>
        <dbReference type="PROSITE" id="PS50111"/>
    </source>
</evidence>
<evidence type="ECO:0000256" key="1">
    <source>
        <dbReference type="ARBA" id="ARBA00004651"/>
    </source>
</evidence>
<evidence type="ECO:0000256" key="5">
    <source>
        <dbReference type="ARBA" id="ARBA00022989"/>
    </source>
</evidence>
<gene>
    <name evidence="13" type="ORF">DCMF_21585</name>
</gene>
<dbReference type="CDD" id="cd18774">
    <property type="entry name" value="PDC2_HK_sensor"/>
    <property type="match status" value="1"/>
</dbReference>
<dbReference type="PANTHER" id="PTHR32089">
    <property type="entry name" value="METHYL-ACCEPTING CHEMOTAXIS PROTEIN MCPB"/>
    <property type="match status" value="1"/>
</dbReference>
<dbReference type="InterPro" id="IPR033479">
    <property type="entry name" value="dCache_1"/>
</dbReference>
<evidence type="ECO:0008006" key="15">
    <source>
        <dbReference type="Google" id="ProtNLM"/>
    </source>
</evidence>
<dbReference type="FunFam" id="1.10.287.950:FF:000001">
    <property type="entry name" value="Methyl-accepting chemotaxis sensory transducer"/>
    <property type="match status" value="1"/>
</dbReference>
<keyword evidence="5 10" id="KW-1133">Transmembrane helix</keyword>
<reference evidence="13 14" key="1">
    <citation type="submission" date="2016-10" db="EMBL/GenBank/DDBJ databases">
        <title>Complete Genome Sequence of Peptococcaceae strain DCMF.</title>
        <authorList>
            <person name="Edwards R.J."/>
            <person name="Holland S.I."/>
            <person name="Deshpande N.P."/>
            <person name="Wong Y.K."/>
            <person name="Ertan H."/>
            <person name="Manefield M."/>
            <person name="Russell T.L."/>
            <person name="Lee M.J."/>
        </authorList>
    </citation>
    <scope>NUCLEOTIDE SEQUENCE [LARGE SCALE GENOMIC DNA]</scope>
    <source>
        <strain evidence="13 14">DCMF</strain>
    </source>
</reference>
<dbReference type="PANTHER" id="PTHR32089:SF112">
    <property type="entry name" value="LYSOZYME-LIKE PROTEIN-RELATED"/>
    <property type="match status" value="1"/>
</dbReference>
<dbReference type="EMBL" id="CP017634">
    <property type="protein sequence ID" value="ATW28802.1"/>
    <property type="molecule type" value="Genomic_DNA"/>
</dbReference>
<evidence type="ECO:0000256" key="10">
    <source>
        <dbReference type="SAM" id="Phobius"/>
    </source>
</evidence>
<organism evidence="13 14">
    <name type="scientific">Formimonas warabiya</name>
    <dbReference type="NCBI Taxonomy" id="1761012"/>
    <lineage>
        <taxon>Bacteria</taxon>
        <taxon>Bacillati</taxon>
        <taxon>Bacillota</taxon>
        <taxon>Clostridia</taxon>
        <taxon>Eubacteriales</taxon>
        <taxon>Peptococcaceae</taxon>
        <taxon>Candidatus Formimonas</taxon>
    </lineage>
</organism>
<dbReference type="Proteomes" id="UP000323521">
    <property type="component" value="Chromosome"/>
</dbReference>
<dbReference type="PRINTS" id="PR00260">
    <property type="entry name" value="CHEMTRNSDUCR"/>
</dbReference>
<evidence type="ECO:0000256" key="6">
    <source>
        <dbReference type="ARBA" id="ARBA00023136"/>
    </source>
</evidence>
<feature type="domain" description="HAMP" evidence="12">
    <location>
        <begin position="333"/>
        <end position="387"/>
    </location>
</feature>
<dbReference type="AlphaFoldDB" id="A0A3G1L1Y4"/>
<evidence type="ECO:0000256" key="2">
    <source>
        <dbReference type="ARBA" id="ARBA00022475"/>
    </source>
</evidence>
<accession>A0A3G1L1Y4</accession>
<keyword evidence="3" id="KW-0145">Chemotaxis</keyword>
<keyword evidence="6 10" id="KW-0472">Membrane</keyword>
<dbReference type="Pfam" id="PF00015">
    <property type="entry name" value="MCPsignal"/>
    <property type="match status" value="1"/>
</dbReference>
<evidence type="ECO:0000256" key="9">
    <source>
        <dbReference type="PROSITE-ProRule" id="PRU00284"/>
    </source>
</evidence>
<keyword evidence="14" id="KW-1185">Reference proteome</keyword>
<name>A0A3G1L1Y4_FORW1</name>
<sequence>MTDLKIKTKLLCWVGLMVCFAFVVTIYFVASKSSRMAEESAQEIASEMANYYASYVHDEVDTGMTIARTLAQTFFTLKVSGKADRDALNQILKDAAEKNPQYIAVWTCWEPDALDGKDRMFVDKPGHDSTGRFISYWKKDGTVEPLALYETPGAGDYYLLSKESHKETVLEPYLYTTGGKQVLITSLVVPILEQDRFLGVVGIDIGLDSFQKVISGIKPFQTGSCTLISHNGLYVAYTDEKQLGKDIGSTPEKIQWKKNIKEGKGFSTTSTDTNVYRVFVPVDIGNVGTPWSLSINIPWDKIVASANEIRQFAMIIAAISLAIVLGVLYLVAHRIVKPIEKTTDLLKDIAEGNGDLTKRLTIGSKDEIGLMSRYVNQFVENTQHIIKNIAETAESLAASTQEMSAGTQQMSSGAQAQASQVQTVHYSIDQMVSGITDAAGKLHSAAQTAHETNNKALNGAEKVQLVTAGMKKIHDTVEKVSNNSEKIGAILDVIDDIADQTNLLALNAAIEAARAGEQGRGFAVVAEEVRKLAERSGGATKEISQLVNTIRQDNERAVEAVAEGMKVTAETGRAFDEIRTFAGQTNLMIDEIVQTSEQAAQTGQEVAQTAQEIAAVTQENAAGVEELAASSEEIAARAEELGALVRRFKTV</sequence>
<dbReference type="CDD" id="cd11386">
    <property type="entry name" value="MCP_signal"/>
    <property type="match status" value="1"/>
</dbReference>
<dbReference type="GO" id="GO:0007165">
    <property type="term" value="P:signal transduction"/>
    <property type="evidence" value="ECO:0007669"/>
    <property type="project" value="UniProtKB-KW"/>
</dbReference>